<dbReference type="InterPro" id="IPR029044">
    <property type="entry name" value="Nucleotide-diphossugar_trans"/>
</dbReference>
<dbReference type="PANTHER" id="PTHR22916:SF51">
    <property type="entry name" value="GLYCOSYLTRANSFERASE EPSH-RELATED"/>
    <property type="match status" value="1"/>
</dbReference>
<dbReference type="GO" id="GO:0016757">
    <property type="term" value="F:glycosyltransferase activity"/>
    <property type="evidence" value="ECO:0007669"/>
    <property type="project" value="UniProtKB-KW"/>
</dbReference>
<sequence>MKNNAKISIIIPVYNVEKYIEKCLNSIINQTYKNIEVICVNDGSTDKSGNICDEYAAKDHRFKVIHKKNGGNASAVNMGLENFSGKYVGFVDPDDWVEHNCFEDAYKEIVKYNVDFVCFGWVKEQSEKSEIIVNKSEIENGLLNRDQILRYTFIRDVYPAFSAYRWNKLFNSKLFNCEQRGGYGIRACEDLKVGSDVLFFAECIIKSNHALFINRAYYHYYQRADSLFHSKDLEKRKGSLISYSRVLELFERNGIESDIQVWVKRFYVYHASVLAEIAIEEKKYPELIVLQHEIRKYLPEYVETNSLYAERIARINNILNYNT</sequence>
<accession>A0A2R5EIM0</accession>
<evidence type="ECO:0000256" key="2">
    <source>
        <dbReference type="ARBA" id="ARBA00022676"/>
    </source>
</evidence>
<dbReference type="Pfam" id="PF00535">
    <property type="entry name" value="Glycos_transf_2"/>
    <property type="match status" value="1"/>
</dbReference>
<dbReference type="EMBL" id="BDQX01000042">
    <property type="protein sequence ID" value="GBG06367.1"/>
    <property type="molecule type" value="Genomic_DNA"/>
</dbReference>
<keyword evidence="2" id="KW-0328">Glycosyltransferase</keyword>
<dbReference type="SUPFAM" id="SSF53448">
    <property type="entry name" value="Nucleotide-diphospho-sugar transferases"/>
    <property type="match status" value="1"/>
</dbReference>
<dbReference type="PANTHER" id="PTHR22916">
    <property type="entry name" value="GLYCOSYLTRANSFERASE"/>
    <property type="match status" value="1"/>
</dbReference>
<dbReference type="Proteomes" id="UP000245202">
    <property type="component" value="Unassembled WGS sequence"/>
</dbReference>
<name>A0A2R5EIM0_9BACL</name>
<protein>
    <recommendedName>
        <fullName evidence="4">Glycosyltransferase 2-like domain-containing protein</fullName>
    </recommendedName>
</protein>
<proteinExistence type="inferred from homology"/>
<evidence type="ECO:0000256" key="3">
    <source>
        <dbReference type="ARBA" id="ARBA00022679"/>
    </source>
</evidence>
<dbReference type="Gene3D" id="3.90.550.10">
    <property type="entry name" value="Spore Coat Polysaccharide Biosynthesis Protein SpsA, Chain A"/>
    <property type="match status" value="1"/>
</dbReference>
<dbReference type="InterPro" id="IPR001173">
    <property type="entry name" value="Glyco_trans_2-like"/>
</dbReference>
<organism evidence="5 6">
    <name type="scientific">Paenibacillus agaridevorans</name>
    <dbReference type="NCBI Taxonomy" id="171404"/>
    <lineage>
        <taxon>Bacteria</taxon>
        <taxon>Bacillati</taxon>
        <taxon>Bacillota</taxon>
        <taxon>Bacilli</taxon>
        <taxon>Bacillales</taxon>
        <taxon>Paenibacillaceae</taxon>
        <taxon>Paenibacillus</taxon>
    </lineage>
</organism>
<comment type="caution">
    <text evidence="5">The sequence shown here is derived from an EMBL/GenBank/DDBJ whole genome shotgun (WGS) entry which is preliminary data.</text>
</comment>
<evidence type="ECO:0000256" key="1">
    <source>
        <dbReference type="ARBA" id="ARBA00006739"/>
    </source>
</evidence>
<dbReference type="CDD" id="cd00761">
    <property type="entry name" value="Glyco_tranf_GTA_type"/>
    <property type="match status" value="1"/>
</dbReference>
<evidence type="ECO:0000313" key="5">
    <source>
        <dbReference type="EMBL" id="GBG06367.1"/>
    </source>
</evidence>
<keyword evidence="3" id="KW-0808">Transferase</keyword>
<evidence type="ECO:0000313" key="6">
    <source>
        <dbReference type="Proteomes" id="UP000245202"/>
    </source>
</evidence>
<dbReference type="RefSeq" id="WP_181376432.1">
    <property type="nucleotide sequence ID" value="NZ_BDQX01000042.1"/>
</dbReference>
<comment type="similarity">
    <text evidence="1">Belongs to the glycosyltransferase 2 family.</text>
</comment>
<keyword evidence="6" id="KW-1185">Reference proteome</keyword>
<dbReference type="AlphaFoldDB" id="A0A2R5EIM0"/>
<feature type="domain" description="Glycosyltransferase 2-like" evidence="4">
    <location>
        <begin position="8"/>
        <end position="165"/>
    </location>
</feature>
<gene>
    <name evidence="5" type="ORF">PAT3040_00892</name>
</gene>
<reference evidence="5 6" key="1">
    <citation type="submission" date="2017-08" db="EMBL/GenBank/DDBJ databases">
        <title>Substantial Increase in Enzyme Production by Combined Drug-Resistance Mutations in Paenibacillus agaridevorans.</title>
        <authorList>
            <person name="Tanaka Y."/>
            <person name="Funane K."/>
            <person name="Hosaka T."/>
            <person name="Shiwa Y."/>
            <person name="Fujita N."/>
            <person name="Miyazaki T."/>
            <person name="Yoshikawa H."/>
            <person name="Murakami K."/>
            <person name="Kasahara K."/>
            <person name="Inaoka T."/>
            <person name="Hiraga Y."/>
            <person name="Ochi K."/>
        </authorList>
    </citation>
    <scope>NUCLEOTIDE SEQUENCE [LARGE SCALE GENOMIC DNA]</scope>
    <source>
        <strain evidence="5 6">T-3040</strain>
    </source>
</reference>
<evidence type="ECO:0000259" key="4">
    <source>
        <dbReference type="Pfam" id="PF00535"/>
    </source>
</evidence>